<dbReference type="PANTHER" id="PTHR43133:SF51">
    <property type="entry name" value="RNA POLYMERASE SIGMA FACTOR"/>
    <property type="match status" value="1"/>
</dbReference>
<dbReference type="InterPro" id="IPR036388">
    <property type="entry name" value="WH-like_DNA-bd_sf"/>
</dbReference>
<dbReference type="Pfam" id="PF04542">
    <property type="entry name" value="Sigma70_r2"/>
    <property type="match status" value="1"/>
</dbReference>
<evidence type="ECO:0000256" key="4">
    <source>
        <dbReference type="ARBA" id="ARBA00023163"/>
    </source>
</evidence>
<keyword evidence="4" id="KW-0804">Transcription</keyword>
<dbReference type="Pfam" id="PF08281">
    <property type="entry name" value="Sigma70_r4_2"/>
    <property type="match status" value="1"/>
</dbReference>
<evidence type="ECO:0000313" key="7">
    <source>
        <dbReference type="EMBL" id="QQT00061.1"/>
    </source>
</evidence>
<feature type="domain" description="RNA polymerase sigma-70 region 2" evidence="5">
    <location>
        <begin position="19"/>
        <end position="86"/>
    </location>
</feature>
<accession>A0A974NLR0</accession>
<feature type="domain" description="RNA polymerase sigma factor 70 region 4 type 2" evidence="6">
    <location>
        <begin position="107"/>
        <end position="157"/>
    </location>
</feature>
<dbReference type="NCBIfam" id="TIGR02937">
    <property type="entry name" value="sigma70-ECF"/>
    <property type="match status" value="1"/>
</dbReference>
<dbReference type="KEGG" id="ppsr:I6J18_21180"/>
<dbReference type="EMBL" id="CP068053">
    <property type="protein sequence ID" value="QQT00061.1"/>
    <property type="molecule type" value="Genomic_DNA"/>
</dbReference>
<dbReference type="InterPro" id="IPR013249">
    <property type="entry name" value="RNA_pol_sigma70_r4_t2"/>
</dbReference>
<evidence type="ECO:0000259" key="5">
    <source>
        <dbReference type="Pfam" id="PF04542"/>
    </source>
</evidence>
<evidence type="ECO:0000259" key="6">
    <source>
        <dbReference type="Pfam" id="PF08281"/>
    </source>
</evidence>
<reference evidence="7 8" key="1">
    <citation type="submission" date="2021-01" db="EMBL/GenBank/DDBJ databases">
        <title>FDA dAtabase for Regulatory Grade micrObial Sequences (FDA-ARGOS): Supporting development and validation of Infectious Disease Dx tests.</title>
        <authorList>
            <person name="Nelson B."/>
            <person name="Plummer A."/>
            <person name="Tallon L."/>
            <person name="Sadzewicz L."/>
            <person name="Zhao X."/>
            <person name="Boylan J."/>
            <person name="Ott S."/>
            <person name="Bowen H."/>
            <person name="Vavikolanu K."/>
            <person name="Mehta A."/>
            <person name="Aluvathingal J."/>
            <person name="Nadendla S."/>
            <person name="Myers T."/>
            <person name="Yan Y."/>
            <person name="Sichtig H."/>
        </authorList>
    </citation>
    <scope>NUCLEOTIDE SEQUENCE [LARGE SCALE GENOMIC DNA]</scope>
    <source>
        <strain evidence="7 8">FDAARGOS_1161</strain>
    </source>
</reference>
<dbReference type="AlphaFoldDB" id="A0A974NLR0"/>
<evidence type="ECO:0000256" key="3">
    <source>
        <dbReference type="ARBA" id="ARBA00023082"/>
    </source>
</evidence>
<dbReference type="Proteomes" id="UP000595254">
    <property type="component" value="Chromosome"/>
</dbReference>
<dbReference type="GO" id="GO:0006352">
    <property type="term" value="P:DNA-templated transcription initiation"/>
    <property type="evidence" value="ECO:0007669"/>
    <property type="project" value="InterPro"/>
</dbReference>
<dbReference type="GO" id="GO:0016987">
    <property type="term" value="F:sigma factor activity"/>
    <property type="evidence" value="ECO:0007669"/>
    <property type="project" value="UniProtKB-KW"/>
</dbReference>
<organism evidence="7 8">
    <name type="scientific">Peribacillus psychrosaccharolyticus</name>
    <name type="common">Bacillus psychrosaccharolyticus</name>
    <dbReference type="NCBI Taxonomy" id="1407"/>
    <lineage>
        <taxon>Bacteria</taxon>
        <taxon>Bacillati</taxon>
        <taxon>Bacillota</taxon>
        <taxon>Bacilli</taxon>
        <taxon>Bacillales</taxon>
        <taxon>Bacillaceae</taxon>
        <taxon>Peribacillus</taxon>
    </lineage>
</organism>
<dbReference type="InterPro" id="IPR039425">
    <property type="entry name" value="RNA_pol_sigma-70-like"/>
</dbReference>
<protein>
    <submittedName>
        <fullName evidence="7">Sigma-70 family RNA polymerase sigma factor</fullName>
    </submittedName>
</protein>
<dbReference type="RefSeq" id="WP_040375029.1">
    <property type="nucleotide sequence ID" value="NZ_CP068053.1"/>
</dbReference>
<dbReference type="Gene3D" id="1.10.1740.10">
    <property type="match status" value="1"/>
</dbReference>
<keyword evidence="3" id="KW-0731">Sigma factor</keyword>
<dbReference type="InterPro" id="IPR007627">
    <property type="entry name" value="RNA_pol_sigma70_r2"/>
</dbReference>
<proteinExistence type="inferred from homology"/>
<dbReference type="Gene3D" id="1.10.10.10">
    <property type="entry name" value="Winged helix-like DNA-binding domain superfamily/Winged helix DNA-binding domain"/>
    <property type="match status" value="1"/>
</dbReference>
<sequence>MKDLVMRAVNGDDAAFTELMDRHKIQLYKMAYSYLRNEDDAVEALQEVTFRAYRALKKVKNPDFFSTWLIRILLNYCMDVQKTKKRMVVDAGKIEQAAVYQNHESIEIEQAMKEMETKQRELLELKYFHELKITEIAELWQCPEGTVKTRLYKALKILKGKLEAKGDAPHV</sequence>
<evidence type="ECO:0000256" key="1">
    <source>
        <dbReference type="ARBA" id="ARBA00010641"/>
    </source>
</evidence>
<dbReference type="CDD" id="cd06171">
    <property type="entry name" value="Sigma70_r4"/>
    <property type="match status" value="1"/>
</dbReference>
<evidence type="ECO:0000313" key="8">
    <source>
        <dbReference type="Proteomes" id="UP000595254"/>
    </source>
</evidence>
<dbReference type="PANTHER" id="PTHR43133">
    <property type="entry name" value="RNA POLYMERASE ECF-TYPE SIGMA FACTO"/>
    <property type="match status" value="1"/>
</dbReference>
<name>A0A974NLR0_PERPY</name>
<dbReference type="GO" id="GO:0003677">
    <property type="term" value="F:DNA binding"/>
    <property type="evidence" value="ECO:0007669"/>
    <property type="project" value="InterPro"/>
</dbReference>
<dbReference type="InterPro" id="IPR013324">
    <property type="entry name" value="RNA_pol_sigma_r3/r4-like"/>
</dbReference>
<keyword evidence="2" id="KW-0805">Transcription regulation</keyword>
<dbReference type="InterPro" id="IPR014284">
    <property type="entry name" value="RNA_pol_sigma-70_dom"/>
</dbReference>
<comment type="similarity">
    <text evidence="1">Belongs to the sigma-70 factor family. ECF subfamily.</text>
</comment>
<gene>
    <name evidence="7" type="ORF">I6J18_21180</name>
</gene>
<dbReference type="SUPFAM" id="SSF88659">
    <property type="entry name" value="Sigma3 and sigma4 domains of RNA polymerase sigma factors"/>
    <property type="match status" value="1"/>
</dbReference>
<dbReference type="SUPFAM" id="SSF88946">
    <property type="entry name" value="Sigma2 domain of RNA polymerase sigma factors"/>
    <property type="match status" value="1"/>
</dbReference>
<dbReference type="InterPro" id="IPR013325">
    <property type="entry name" value="RNA_pol_sigma_r2"/>
</dbReference>
<evidence type="ECO:0000256" key="2">
    <source>
        <dbReference type="ARBA" id="ARBA00023015"/>
    </source>
</evidence>
<keyword evidence="8" id="KW-1185">Reference proteome</keyword>